<comment type="caution">
    <text evidence="1">The sequence shown here is derived from an EMBL/GenBank/DDBJ whole genome shotgun (WGS) entry which is preliminary data.</text>
</comment>
<evidence type="ECO:0000313" key="1">
    <source>
        <dbReference type="EMBL" id="TMS11816.1"/>
    </source>
</evidence>
<keyword evidence="2" id="KW-1185">Reference proteome</keyword>
<dbReference type="Proteomes" id="UP000793456">
    <property type="component" value="Chromosome XIII"/>
</dbReference>
<sequence>RWQLSGTDHSARAETLFSTWTPLNDKTGNMQLFEERMNLVLHWFDLWTDRQRKHLLYSLLTRCTKPQLR</sequence>
<evidence type="ECO:0000313" key="2">
    <source>
        <dbReference type="Proteomes" id="UP000793456"/>
    </source>
</evidence>
<organism evidence="1 2">
    <name type="scientific">Larimichthys crocea</name>
    <name type="common">Large yellow croaker</name>
    <name type="synonym">Pseudosciaena crocea</name>
    <dbReference type="NCBI Taxonomy" id="215358"/>
    <lineage>
        <taxon>Eukaryota</taxon>
        <taxon>Metazoa</taxon>
        <taxon>Chordata</taxon>
        <taxon>Craniata</taxon>
        <taxon>Vertebrata</taxon>
        <taxon>Euteleostomi</taxon>
        <taxon>Actinopterygii</taxon>
        <taxon>Neopterygii</taxon>
        <taxon>Teleostei</taxon>
        <taxon>Neoteleostei</taxon>
        <taxon>Acanthomorphata</taxon>
        <taxon>Eupercaria</taxon>
        <taxon>Sciaenidae</taxon>
        <taxon>Larimichthys</taxon>
    </lineage>
</organism>
<protein>
    <submittedName>
        <fullName evidence="1">Uncharacterized protein</fullName>
    </submittedName>
</protein>
<proteinExistence type="predicted"/>
<feature type="non-terminal residue" evidence="1">
    <location>
        <position position="1"/>
    </location>
</feature>
<reference evidence="1" key="1">
    <citation type="submission" date="2018-11" db="EMBL/GenBank/DDBJ databases">
        <title>The sequence and de novo assembly of Larimichthys crocea genome using PacBio and Hi-C technologies.</title>
        <authorList>
            <person name="Xu P."/>
            <person name="Chen B."/>
            <person name="Zhou Z."/>
            <person name="Ke Q."/>
            <person name="Wu Y."/>
            <person name="Bai H."/>
            <person name="Pu F."/>
        </authorList>
    </citation>
    <scope>NUCLEOTIDE SEQUENCE</scope>
    <source>
        <tissue evidence="1">Muscle</tissue>
    </source>
</reference>
<accession>A0ACD3QX66</accession>
<gene>
    <name evidence="1" type="ORF">E3U43_019207</name>
</gene>
<dbReference type="EMBL" id="CM011686">
    <property type="protein sequence ID" value="TMS11816.1"/>
    <property type="molecule type" value="Genomic_DNA"/>
</dbReference>
<name>A0ACD3QX66_LARCR</name>